<dbReference type="InterPro" id="IPR002048">
    <property type="entry name" value="EF_hand_dom"/>
</dbReference>
<comment type="subcellular location">
    <subcellularLocation>
        <location evidence="1">Membrane</location>
        <topology evidence="1">Multi-pass membrane protein</topology>
    </subcellularLocation>
</comment>
<dbReference type="CDD" id="cd00051">
    <property type="entry name" value="EFh"/>
    <property type="match status" value="1"/>
</dbReference>
<keyword evidence="4" id="KW-0677">Repeat</keyword>
<dbReference type="Pfam" id="PF00520">
    <property type="entry name" value="Ion_trans"/>
    <property type="match status" value="2"/>
</dbReference>
<keyword evidence="7 10" id="KW-0472">Membrane</keyword>
<dbReference type="InterPro" id="IPR027359">
    <property type="entry name" value="Volt_channel_dom_sf"/>
</dbReference>
<dbReference type="InterPro" id="IPR018247">
    <property type="entry name" value="EF_Hand_1_Ca_BS"/>
</dbReference>
<evidence type="ECO:0000256" key="1">
    <source>
        <dbReference type="ARBA" id="ARBA00004141"/>
    </source>
</evidence>
<feature type="transmembrane region" description="Helical" evidence="10">
    <location>
        <begin position="667"/>
        <end position="692"/>
    </location>
</feature>
<feature type="transmembrane region" description="Helical" evidence="10">
    <location>
        <begin position="84"/>
        <end position="104"/>
    </location>
</feature>
<feature type="compositionally biased region" description="Basic and acidic residues" evidence="9">
    <location>
        <begin position="20"/>
        <end position="29"/>
    </location>
</feature>
<gene>
    <name evidence="12" type="ORF">TL16_g08558</name>
</gene>
<feature type="transmembrane region" description="Helical" evidence="10">
    <location>
        <begin position="155"/>
        <end position="178"/>
    </location>
</feature>
<dbReference type="EMBL" id="BLQM01000282">
    <property type="protein sequence ID" value="GMH80462.1"/>
    <property type="molecule type" value="Genomic_DNA"/>
</dbReference>
<dbReference type="InterPro" id="IPR043203">
    <property type="entry name" value="VGCC_Ca_Na"/>
</dbReference>
<keyword evidence="5" id="KW-0106">Calcium</keyword>
<evidence type="ECO:0000259" key="11">
    <source>
        <dbReference type="PROSITE" id="PS50222"/>
    </source>
</evidence>
<keyword evidence="8" id="KW-0175">Coiled coil</keyword>
<dbReference type="SUPFAM" id="SSF47473">
    <property type="entry name" value="EF-hand"/>
    <property type="match status" value="1"/>
</dbReference>
<dbReference type="SUPFAM" id="SSF81324">
    <property type="entry name" value="Voltage-gated potassium channels"/>
    <property type="match status" value="2"/>
</dbReference>
<comment type="caution">
    <text evidence="12">The sequence shown here is derived from an EMBL/GenBank/DDBJ whole genome shotgun (WGS) entry which is preliminary data.</text>
</comment>
<feature type="transmembrane region" description="Helical" evidence="10">
    <location>
        <begin position="460"/>
        <end position="478"/>
    </location>
</feature>
<evidence type="ECO:0000313" key="12">
    <source>
        <dbReference type="EMBL" id="GMH80462.1"/>
    </source>
</evidence>
<dbReference type="GO" id="GO:0005509">
    <property type="term" value="F:calcium ion binding"/>
    <property type="evidence" value="ECO:0007669"/>
    <property type="project" value="InterPro"/>
</dbReference>
<dbReference type="PROSITE" id="PS50222">
    <property type="entry name" value="EF_HAND_2"/>
    <property type="match status" value="2"/>
</dbReference>
<reference evidence="13" key="1">
    <citation type="journal article" date="2023" name="Commun. Biol.">
        <title>Genome analysis of Parmales, the sister group of diatoms, reveals the evolutionary specialization of diatoms from phago-mixotrophs to photoautotrophs.</title>
        <authorList>
            <person name="Ban H."/>
            <person name="Sato S."/>
            <person name="Yoshikawa S."/>
            <person name="Yamada K."/>
            <person name="Nakamura Y."/>
            <person name="Ichinomiya M."/>
            <person name="Sato N."/>
            <person name="Blanc-Mathieu R."/>
            <person name="Endo H."/>
            <person name="Kuwata A."/>
            <person name="Ogata H."/>
        </authorList>
    </citation>
    <scope>NUCLEOTIDE SEQUENCE [LARGE SCALE GENOMIC DNA]</scope>
</reference>
<dbReference type="Pfam" id="PF13499">
    <property type="entry name" value="EF-hand_7"/>
    <property type="match status" value="1"/>
</dbReference>
<dbReference type="PANTHER" id="PTHR10037">
    <property type="entry name" value="VOLTAGE-GATED CATION CHANNEL CALCIUM AND SODIUM"/>
    <property type="match status" value="1"/>
</dbReference>
<evidence type="ECO:0000256" key="2">
    <source>
        <dbReference type="ARBA" id="ARBA00005253"/>
    </source>
</evidence>
<dbReference type="PROSITE" id="PS00018">
    <property type="entry name" value="EF_HAND_1"/>
    <property type="match status" value="2"/>
</dbReference>
<organism evidence="12 13">
    <name type="scientific">Triparma laevis f. inornata</name>
    <dbReference type="NCBI Taxonomy" id="1714386"/>
    <lineage>
        <taxon>Eukaryota</taxon>
        <taxon>Sar</taxon>
        <taxon>Stramenopiles</taxon>
        <taxon>Ochrophyta</taxon>
        <taxon>Bolidophyceae</taxon>
        <taxon>Parmales</taxon>
        <taxon>Triparmaceae</taxon>
        <taxon>Triparma</taxon>
    </lineage>
</organism>
<dbReference type="InterPro" id="IPR005821">
    <property type="entry name" value="Ion_trans_dom"/>
</dbReference>
<evidence type="ECO:0000256" key="5">
    <source>
        <dbReference type="ARBA" id="ARBA00022837"/>
    </source>
</evidence>
<evidence type="ECO:0000256" key="9">
    <source>
        <dbReference type="SAM" id="MobiDB-lite"/>
    </source>
</evidence>
<proteinExistence type="inferred from homology"/>
<feature type="coiled-coil region" evidence="8">
    <location>
        <begin position="329"/>
        <end position="382"/>
    </location>
</feature>
<feature type="domain" description="EF-hand" evidence="11">
    <location>
        <begin position="761"/>
        <end position="796"/>
    </location>
</feature>
<dbReference type="FunFam" id="1.10.238.10:FF:000178">
    <property type="entry name" value="Calmodulin-2 A"/>
    <property type="match status" value="1"/>
</dbReference>
<feature type="domain" description="EF-hand" evidence="11">
    <location>
        <begin position="725"/>
        <end position="760"/>
    </location>
</feature>
<dbReference type="SMART" id="SM00054">
    <property type="entry name" value="EFh"/>
    <property type="match status" value="2"/>
</dbReference>
<name>A0A9W7EJ11_9STRA</name>
<evidence type="ECO:0000313" key="13">
    <source>
        <dbReference type="Proteomes" id="UP001162640"/>
    </source>
</evidence>
<protein>
    <recommendedName>
        <fullName evidence="11">EF-hand domain-containing protein</fullName>
    </recommendedName>
</protein>
<evidence type="ECO:0000256" key="10">
    <source>
        <dbReference type="SAM" id="Phobius"/>
    </source>
</evidence>
<dbReference type="Gene3D" id="1.10.238.10">
    <property type="entry name" value="EF-hand"/>
    <property type="match status" value="1"/>
</dbReference>
<evidence type="ECO:0000256" key="6">
    <source>
        <dbReference type="ARBA" id="ARBA00022989"/>
    </source>
</evidence>
<evidence type="ECO:0000256" key="4">
    <source>
        <dbReference type="ARBA" id="ARBA00022737"/>
    </source>
</evidence>
<keyword evidence="3 10" id="KW-0812">Transmembrane</keyword>
<dbReference type="GO" id="GO:0001518">
    <property type="term" value="C:voltage-gated sodium channel complex"/>
    <property type="evidence" value="ECO:0007669"/>
    <property type="project" value="TreeGrafter"/>
</dbReference>
<dbReference type="InterPro" id="IPR011992">
    <property type="entry name" value="EF-hand-dom_pair"/>
</dbReference>
<dbReference type="Proteomes" id="UP001162640">
    <property type="component" value="Unassembled WGS sequence"/>
</dbReference>
<feature type="transmembrane region" description="Helical" evidence="10">
    <location>
        <begin position="529"/>
        <end position="551"/>
    </location>
</feature>
<comment type="similarity">
    <text evidence="2">Belongs to the centrin family.</text>
</comment>
<accession>A0A9W7EJ11</accession>
<evidence type="ECO:0000256" key="7">
    <source>
        <dbReference type="ARBA" id="ARBA00023136"/>
    </source>
</evidence>
<feature type="transmembrane region" description="Helical" evidence="10">
    <location>
        <begin position="571"/>
        <end position="596"/>
    </location>
</feature>
<feature type="transmembrane region" description="Helical" evidence="10">
    <location>
        <begin position="199"/>
        <end position="232"/>
    </location>
</feature>
<dbReference type="PANTHER" id="PTHR10037:SF62">
    <property type="entry name" value="SODIUM CHANNEL PROTEIN 60E"/>
    <property type="match status" value="1"/>
</dbReference>
<dbReference type="Gene3D" id="1.10.287.70">
    <property type="match status" value="2"/>
</dbReference>
<feature type="transmembrane region" description="Helical" evidence="10">
    <location>
        <begin position="304"/>
        <end position="327"/>
    </location>
</feature>
<sequence length="908" mass="101900">MMAARGNAANKQKEAKKKAKESQQRESKTGGDLISAADLEKFQKEQEAKKPNKWLDPEYGSNPISRGWMAASGRIRDFAYGERFGAFVLFCIVIAGVLVGMQTYPGVETDDNVNLVDSIILYIFTAEAGLKILSEGWAFWRFWVGEEWKWNNFDFFIVVACYLPASLFSGGEPPVALLRLLRLARLVKLFKKIPQLQMIVMGLAGGIKSIGYIVILLLLVFYLYAIVGITIFRTNDPWHYRDLQTTMLTLFRASTLEDWTDIMYISIYGCDKYTSVYVMPEKFTPDNKMEWCVTPEQNQFLSPFFWVTFVVVSALVMLSLFIGAVTMSMTESMEQMKEEEEEATKKRMKEKQMAKMRAAQEANIARRNSELLSAANAELEQDNSPKKKAGVFGVLGFGENPEDKEQEQKQMTNMLLSVWDGVDLDEMVNRVRDAEVQGRPVRMLYYHLSLVMKSIADDKIFQNFIIVVILVAGTMVGLQTDKELDSENKELFTLIDDVILNIFIVEIVIKVVAEDSFPLRFLKSGWNCFDFLIVVGSLALAGAAGGMMQMLRLLRLLRVLKLVKAFPQLQVIVNALMMGLSSIGFIGIILVLVFYMCAILGMMMFKDNDPWHFGSLQVAMLTLFRCSTLEDWTDVMYINMYGCHKYGYSGWMEPLCSNPSPIEGENWAAAIFMVFFTLVGALVLLTLFIGVVTTSMDEAQEQQNEQNEIEEHIKTIQEAEGLSDDEIKTFLKVFNMLDLDGGGTIEEEELRVGLQSVGKDPTDEEMQKMMHDVDEDDSGEIDPAEFVQFMVNMRKEDQEAAEESKRLELKEYGEGGDGDSEDGMTADTSISPVSNGLLPAPPGGKTAKSLQVSALTPIKTAATVGAEQNFGLPVLQSPTNENWLEMSLDMGRSRRKLPKLGGSAKIAP</sequence>
<dbReference type="GO" id="GO:0005248">
    <property type="term" value="F:voltage-gated sodium channel activity"/>
    <property type="evidence" value="ECO:0007669"/>
    <property type="project" value="TreeGrafter"/>
</dbReference>
<evidence type="ECO:0000256" key="3">
    <source>
        <dbReference type="ARBA" id="ARBA00022692"/>
    </source>
</evidence>
<keyword evidence="6 10" id="KW-1133">Transmembrane helix</keyword>
<dbReference type="GO" id="GO:0043226">
    <property type="term" value="C:organelle"/>
    <property type="evidence" value="ECO:0007669"/>
    <property type="project" value="UniProtKB-ARBA"/>
</dbReference>
<evidence type="ECO:0000256" key="8">
    <source>
        <dbReference type="SAM" id="Coils"/>
    </source>
</evidence>
<dbReference type="AlphaFoldDB" id="A0A9W7EJ11"/>
<feature type="region of interest" description="Disordered" evidence="9">
    <location>
        <begin position="1"/>
        <end position="36"/>
    </location>
</feature>
<dbReference type="Gene3D" id="1.20.120.350">
    <property type="entry name" value="Voltage-gated potassium channels. Chain C"/>
    <property type="match status" value="2"/>
</dbReference>